<evidence type="ECO:0000313" key="1">
    <source>
        <dbReference type="EMBL" id="RDY08286.1"/>
    </source>
</evidence>
<sequence length="76" mass="9100">MHQLYKDIFMKNYSCLNHQTSKTEHLDYGYKLHKAIYVFLSQQFSLKNTRRPHYFFGVELIPIIIGFVPISTQEKC</sequence>
<organism evidence="1 2">
    <name type="scientific">Mucuna pruriens</name>
    <name type="common">Velvet bean</name>
    <name type="synonym">Dolichos pruriens</name>
    <dbReference type="NCBI Taxonomy" id="157652"/>
    <lineage>
        <taxon>Eukaryota</taxon>
        <taxon>Viridiplantae</taxon>
        <taxon>Streptophyta</taxon>
        <taxon>Embryophyta</taxon>
        <taxon>Tracheophyta</taxon>
        <taxon>Spermatophyta</taxon>
        <taxon>Magnoliopsida</taxon>
        <taxon>eudicotyledons</taxon>
        <taxon>Gunneridae</taxon>
        <taxon>Pentapetalae</taxon>
        <taxon>rosids</taxon>
        <taxon>fabids</taxon>
        <taxon>Fabales</taxon>
        <taxon>Fabaceae</taxon>
        <taxon>Papilionoideae</taxon>
        <taxon>50 kb inversion clade</taxon>
        <taxon>NPAAA clade</taxon>
        <taxon>indigoferoid/millettioid clade</taxon>
        <taxon>Phaseoleae</taxon>
        <taxon>Mucuna</taxon>
    </lineage>
</organism>
<accession>A0A371HZR8</accession>
<evidence type="ECO:0000313" key="2">
    <source>
        <dbReference type="Proteomes" id="UP000257109"/>
    </source>
</evidence>
<reference evidence="1" key="1">
    <citation type="submission" date="2018-05" db="EMBL/GenBank/DDBJ databases">
        <title>Draft genome of Mucuna pruriens seed.</title>
        <authorList>
            <person name="Nnadi N.E."/>
            <person name="Vos R."/>
            <person name="Hasami M.H."/>
            <person name="Devisetty U.K."/>
            <person name="Aguiy J.C."/>
        </authorList>
    </citation>
    <scope>NUCLEOTIDE SEQUENCE [LARGE SCALE GENOMIC DNA]</scope>
    <source>
        <strain evidence="1">JCA_2017</strain>
    </source>
</reference>
<dbReference type="EMBL" id="QJKJ01001305">
    <property type="protein sequence ID" value="RDY08286.1"/>
    <property type="molecule type" value="Genomic_DNA"/>
</dbReference>
<dbReference type="Proteomes" id="UP000257109">
    <property type="component" value="Unassembled WGS sequence"/>
</dbReference>
<feature type="non-terminal residue" evidence="1">
    <location>
        <position position="1"/>
    </location>
</feature>
<dbReference type="AlphaFoldDB" id="A0A371HZR8"/>
<proteinExistence type="predicted"/>
<keyword evidence="2" id="KW-1185">Reference proteome</keyword>
<gene>
    <name evidence="1" type="ORF">CR513_07504</name>
</gene>
<name>A0A371HZR8_MUCPR</name>
<comment type="caution">
    <text evidence="1">The sequence shown here is derived from an EMBL/GenBank/DDBJ whole genome shotgun (WGS) entry which is preliminary data.</text>
</comment>
<protein>
    <submittedName>
        <fullName evidence="1">Uncharacterized protein</fullName>
    </submittedName>
</protein>